<evidence type="ECO:0000256" key="1">
    <source>
        <dbReference type="ARBA" id="ARBA00022593"/>
    </source>
</evidence>
<protein>
    <submittedName>
        <fullName evidence="6">Uncharacterized protein</fullName>
    </submittedName>
</protein>
<name>A0A1R2B0U4_9CILI</name>
<keyword evidence="5" id="KW-1133">Transmembrane helix</keyword>
<comment type="caution">
    <text evidence="6">The sequence shown here is derived from an EMBL/GenBank/DDBJ whole genome shotgun (WGS) entry which is preliminary data.</text>
</comment>
<keyword evidence="1" id="KW-0962">Peroxisome biogenesis</keyword>
<dbReference type="Pfam" id="PF05648">
    <property type="entry name" value="PEX11"/>
    <property type="match status" value="1"/>
</dbReference>
<organism evidence="6 7">
    <name type="scientific">Stentor coeruleus</name>
    <dbReference type="NCBI Taxonomy" id="5963"/>
    <lineage>
        <taxon>Eukaryota</taxon>
        <taxon>Sar</taxon>
        <taxon>Alveolata</taxon>
        <taxon>Ciliophora</taxon>
        <taxon>Postciliodesmatophora</taxon>
        <taxon>Heterotrichea</taxon>
        <taxon>Heterotrichida</taxon>
        <taxon>Stentoridae</taxon>
        <taxon>Stentor</taxon>
    </lineage>
</organism>
<dbReference type="GO" id="GO:0016559">
    <property type="term" value="P:peroxisome fission"/>
    <property type="evidence" value="ECO:0007669"/>
    <property type="project" value="InterPro"/>
</dbReference>
<feature type="transmembrane region" description="Helical" evidence="5">
    <location>
        <begin position="156"/>
        <end position="174"/>
    </location>
</feature>
<keyword evidence="5" id="KW-0812">Transmembrane</keyword>
<dbReference type="Proteomes" id="UP000187209">
    <property type="component" value="Unassembled WGS sequence"/>
</dbReference>
<feature type="transmembrane region" description="Helical" evidence="5">
    <location>
        <begin position="245"/>
        <end position="265"/>
    </location>
</feature>
<evidence type="ECO:0000313" key="6">
    <source>
        <dbReference type="EMBL" id="OMJ70305.1"/>
    </source>
</evidence>
<dbReference type="PANTHER" id="PTHR12652">
    <property type="entry name" value="PEROXISOMAL BIOGENESIS FACTOR 11"/>
    <property type="match status" value="1"/>
</dbReference>
<dbReference type="EMBL" id="MPUH01001101">
    <property type="protein sequence ID" value="OMJ70305.1"/>
    <property type="molecule type" value="Genomic_DNA"/>
</dbReference>
<reference evidence="6 7" key="1">
    <citation type="submission" date="2016-11" db="EMBL/GenBank/DDBJ databases">
        <title>The macronuclear genome of Stentor coeruleus: a giant cell with tiny introns.</title>
        <authorList>
            <person name="Slabodnick M."/>
            <person name="Ruby J.G."/>
            <person name="Reiff S.B."/>
            <person name="Swart E.C."/>
            <person name="Gosai S."/>
            <person name="Prabakaran S."/>
            <person name="Witkowska E."/>
            <person name="Larue G.E."/>
            <person name="Fisher S."/>
            <person name="Freeman R.M."/>
            <person name="Gunawardena J."/>
            <person name="Chu W."/>
            <person name="Stover N.A."/>
            <person name="Gregory B.D."/>
            <person name="Nowacki M."/>
            <person name="Derisi J."/>
            <person name="Roy S.W."/>
            <person name="Marshall W.F."/>
            <person name="Sood P."/>
        </authorList>
    </citation>
    <scope>NUCLEOTIDE SEQUENCE [LARGE SCALE GENOMIC DNA]</scope>
    <source>
        <strain evidence="6">WM001</strain>
    </source>
</reference>
<dbReference type="OrthoDB" id="411017at2759"/>
<proteinExistence type="predicted"/>
<dbReference type="GO" id="GO:0005778">
    <property type="term" value="C:peroxisomal membrane"/>
    <property type="evidence" value="ECO:0007669"/>
    <property type="project" value="UniProtKB-SubCell"/>
</dbReference>
<dbReference type="PANTHER" id="PTHR12652:SF50">
    <property type="entry name" value="PEROXIN 11"/>
    <property type="match status" value="1"/>
</dbReference>
<keyword evidence="3" id="KW-0576">Peroxisome</keyword>
<keyword evidence="7" id="KW-1185">Reference proteome</keyword>
<dbReference type="InterPro" id="IPR008733">
    <property type="entry name" value="PEX11"/>
</dbReference>
<accession>A0A1R2B0U4</accession>
<evidence type="ECO:0000256" key="4">
    <source>
        <dbReference type="ARBA" id="ARBA00046271"/>
    </source>
</evidence>
<sequence length="270" mass="31498">MKSRSFINGVATETAKGSQILFLVFRSVGNLLTMSRGRDKLLGLIQQICDLYKQCMIEYIKAYRVNEWPISMQKAQSLYSSIKNARKFIRLLRWVEEMGQVGEKLTYDISKVMCVKIIRHLIGICYFFMDNILWIYHIGIKADWIDIHLLERVKDIMSIIRYLLNVVVFLLTAHEKSSLESKLRLSLYKSEAVITPNEYHQNVLIKLINARSKRRFQVFEMIIIILRVLMLAKSLKLPGSRYISNIFYCTCGCISSTFSLFKLLITNKTQ</sequence>
<dbReference type="AlphaFoldDB" id="A0A1R2B0U4"/>
<feature type="transmembrane region" description="Helical" evidence="5">
    <location>
        <begin position="216"/>
        <end position="233"/>
    </location>
</feature>
<evidence type="ECO:0000313" key="7">
    <source>
        <dbReference type="Proteomes" id="UP000187209"/>
    </source>
</evidence>
<keyword evidence="2 5" id="KW-0472">Membrane</keyword>
<evidence type="ECO:0000256" key="3">
    <source>
        <dbReference type="ARBA" id="ARBA00023140"/>
    </source>
</evidence>
<comment type="subcellular location">
    <subcellularLocation>
        <location evidence="4">Peroxisome membrane</location>
    </subcellularLocation>
</comment>
<gene>
    <name evidence="6" type="ORF">SteCoe_31748</name>
</gene>
<feature type="transmembrane region" description="Helical" evidence="5">
    <location>
        <begin position="117"/>
        <end position="136"/>
    </location>
</feature>
<evidence type="ECO:0000256" key="2">
    <source>
        <dbReference type="ARBA" id="ARBA00023136"/>
    </source>
</evidence>
<evidence type="ECO:0000256" key="5">
    <source>
        <dbReference type="SAM" id="Phobius"/>
    </source>
</evidence>